<keyword evidence="2" id="KW-1185">Reference proteome</keyword>
<comment type="caution">
    <text evidence="1">The sequence shown here is derived from an EMBL/GenBank/DDBJ whole genome shotgun (WGS) entry which is preliminary data.</text>
</comment>
<proteinExistence type="predicted"/>
<accession>A0ACB8QSQ4</accession>
<reference evidence="1" key="2">
    <citation type="journal article" date="2022" name="New Phytol.">
        <title>Evolutionary transition to the ectomycorrhizal habit in the genomes of a hyperdiverse lineage of mushroom-forming fungi.</title>
        <authorList>
            <person name="Looney B."/>
            <person name="Miyauchi S."/>
            <person name="Morin E."/>
            <person name="Drula E."/>
            <person name="Courty P.E."/>
            <person name="Kohler A."/>
            <person name="Kuo A."/>
            <person name="LaButti K."/>
            <person name="Pangilinan J."/>
            <person name="Lipzen A."/>
            <person name="Riley R."/>
            <person name="Andreopoulos W."/>
            <person name="He G."/>
            <person name="Johnson J."/>
            <person name="Nolan M."/>
            <person name="Tritt A."/>
            <person name="Barry K.W."/>
            <person name="Grigoriev I.V."/>
            <person name="Nagy L.G."/>
            <person name="Hibbett D."/>
            <person name="Henrissat B."/>
            <person name="Matheny P.B."/>
            <person name="Labbe J."/>
            <person name="Martin F.M."/>
        </authorList>
    </citation>
    <scope>NUCLEOTIDE SEQUENCE</scope>
    <source>
        <strain evidence="1">EC-137</strain>
    </source>
</reference>
<dbReference type="Proteomes" id="UP000814128">
    <property type="component" value="Unassembled WGS sequence"/>
</dbReference>
<evidence type="ECO:0000313" key="1">
    <source>
        <dbReference type="EMBL" id="KAI0034713.1"/>
    </source>
</evidence>
<gene>
    <name evidence="1" type="ORF">K488DRAFT_83776</name>
</gene>
<name>A0ACB8QSQ4_9AGAM</name>
<protein>
    <submittedName>
        <fullName evidence="1">Uncharacterized protein</fullName>
    </submittedName>
</protein>
<evidence type="ECO:0000313" key="2">
    <source>
        <dbReference type="Proteomes" id="UP000814128"/>
    </source>
</evidence>
<sequence length="317" mass="34366">MSTTVTRTQTRQRAYSISIVAALPSKITLDTLPSEVLLDILRYAIPQPSWSRNKVSVSTLAVVNRTLYAACAALIYRTVVLRSPRALALFARTAKAHPALPAAHVRSLAFTCDTRMRPELRSFLGVAIRACSSLHTLVIPGAALPGLILPPAAHPVPAPKHVTLNGWGDIQALYADPTAPSPTYPADLFRQTTHLSLAGPPAVWARPCDILHALGGPTRLTHLCLARRTGGNTDNDAEFVSDVLALRTRVKNIVVSMCPNVFASRLPEEESAFAGALKEMGVKIREGDVEEWHAPWTDVELGAHASGLEERFWADIQ</sequence>
<dbReference type="EMBL" id="MU273496">
    <property type="protein sequence ID" value="KAI0034713.1"/>
    <property type="molecule type" value="Genomic_DNA"/>
</dbReference>
<reference evidence="1" key="1">
    <citation type="submission" date="2021-02" db="EMBL/GenBank/DDBJ databases">
        <authorList>
            <consortium name="DOE Joint Genome Institute"/>
            <person name="Ahrendt S."/>
            <person name="Looney B.P."/>
            <person name="Miyauchi S."/>
            <person name="Morin E."/>
            <person name="Drula E."/>
            <person name="Courty P.E."/>
            <person name="Chicoki N."/>
            <person name="Fauchery L."/>
            <person name="Kohler A."/>
            <person name="Kuo A."/>
            <person name="Labutti K."/>
            <person name="Pangilinan J."/>
            <person name="Lipzen A."/>
            <person name="Riley R."/>
            <person name="Andreopoulos W."/>
            <person name="He G."/>
            <person name="Johnson J."/>
            <person name="Barry K.W."/>
            <person name="Grigoriev I.V."/>
            <person name="Nagy L."/>
            <person name="Hibbett D."/>
            <person name="Henrissat B."/>
            <person name="Matheny P.B."/>
            <person name="Labbe J."/>
            <person name="Martin F."/>
        </authorList>
    </citation>
    <scope>NUCLEOTIDE SEQUENCE</scope>
    <source>
        <strain evidence="1">EC-137</strain>
    </source>
</reference>
<organism evidence="1 2">
    <name type="scientific">Vararia minispora EC-137</name>
    <dbReference type="NCBI Taxonomy" id="1314806"/>
    <lineage>
        <taxon>Eukaryota</taxon>
        <taxon>Fungi</taxon>
        <taxon>Dikarya</taxon>
        <taxon>Basidiomycota</taxon>
        <taxon>Agaricomycotina</taxon>
        <taxon>Agaricomycetes</taxon>
        <taxon>Russulales</taxon>
        <taxon>Lachnocladiaceae</taxon>
        <taxon>Vararia</taxon>
    </lineage>
</organism>